<dbReference type="GO" id="GO:0008360">
    <property type="term" value="P:regulation of cell shape"/>
    <property type="evidence" value="ECO:0007669"/>
    <property type="project" value="UniProtKB-KW"/>
</dbReference>
<name>A0A1S2N6Z8_9BURK</name>
<dbReference type="EMBL" id="JRYB01000001">
    <property type="protein sequence ID" value="OIJ40857.1"/>
    <property type="molecule type" value="Genomic_DNA"/>
</dbReference>
<accession>A0A1S2N6Z8</accession>
<dbReference type="PROSITE" id="PS00428">
    <property type="entry name" value="FTSW_RODA_SPOVE"/>
    <property type="match status" value="1"/>
</dbReference>
<dbReference type="NCBIfam" id="TIGR02210">
    <property type="entry name" value="rodA_shape"/>
    <property type="match status" value="1"/>
</dbReference>
<protein>
    <recommendedName>
        <fullName evidence="11">Peptidoglycan glycosyltransferase MrdB</fullName>
        <shortName evidence="11">PGT</shortName>
        <ecNumber evidence="11">2.4.99.28</ecNumber>
    </recommendedName>
    <alternativeName>
        <fullName evidence="11">Cell elongation protein RodA</fullName>
    </alternativeName>
    <alternativeName>
        <fullName evidence="11">Cell wall polymerase</fullName>
    </alternativeName>
    <alternativeName>
        <fullName evidence="11">Peptidoglycan polymerase</fullName>
        <shortName evidence="11">PG polymerase</shortName>
    </alternativeName>
</protein>
<feature type="transmembrane region" description="Helical" evidence="11">
    <location>
        <begin position="276"/>
        <end position="297"/>
    </location>
</feature>
<keyword evidence="9 11" id="KW-0472">Membrane</keyword>
<feature type="transmembrane region" description="Helical" evidence="11">
    <location>
        <begin position="165"/>
        <end position="182"/>
    </location>
</feature>
<keyword evidence="11" id="KW-0997">Cell inner membrane</keyword>
<comment type="catalytic activity">
    <reaction evidence="11">
        <text>[GlcNAc-(1-&gt;4)-Mur2Ac(oyl-L-Ala-gamma-D-Glu-L-Lys-D-Ala-D-Ala)](n)-di-trans,octa-cis-undecaprenyl diphosphate + beta-D-GlcNAc-(1-&gt;4)-Mur2Ac(oyl-L-Ala-gamma-D-Glu-L-Lys-D-Ala-D-Ala)-di-trans,octa-cis-undecaprenyl diphosphate = [GlcNAc-(1-&gt;4)-Mur2Ac(oyl-L-Ala-gamma-D-Glu-L-Lys-D-Ala-D-Ala)](n+1)-di-trans,octa-cis-undecaprenyl diphosphate + di-trans,octa-cis-undecaprenyl diphosphate + H(+)</text>
        <dbReference type="Rhea" id="RHEA:23708"/>
        <dbReference type="Rhea" id="RHEA-COMP:9602"/>
        <dbReference type="Rhea" id="RHEA-COMP:9603"/>
        <dbReference type="ChEBI" id="CHEBI:15378"/>
        <dbReference type="ChEBI" id="CHEBI:58405"/>
        <dbReference type="ChEBI" id="CHEBI:60033"/>
        <dbReference type="ChEBI" id="CHEBI:78435"/>
        <dbReference type="EC" id="2.4.99.28"/>
    </reaction>
</comment>
<keyword evidence="8 11" id="KW-1133">Transmembrane helix</keyword>
<keyword evidence="6 11" id="KW-0133">Cell shape</keyword>
<evidence type="ECO:0000256" key="2">
    <source>
        <dbReference type="ARBA" id="ARBA00022475"/>
    </source>
</evidence>
<comment type="function">
    <text evidence="11">Peptidoglycan polymerase that is essential for cell wall elongation.</text>
</comment>
<dbReference type="InterPro" id="IPR018365">
    <property type="entry name" value="Cell_cycle_FtsW-rel_CS"/>
</dbReference>
<comment type="pathway">
    <text evidence="11">Cell wall biogenesis; peptidoglycan biosynthesis.</text>
</comment>
<keyword evidence="3 11" id="KW-0328">Glycosyltransferase</keyword>
<evidence type="ECO:0000256" key="7">
    <source>
        <dbReference type="ARBA" id="ARBA00022984"/>
    </source>
</evidence>
<dbReference type="Proteomes" id="UP000180246">
    <property type="component" value="Unassembled WGS sequence"/>
</dbReference>
<feature type="transmembrane region" description="Helical" evidence="11">
    <location>
        <begin position="189"/>
        <end position="207"/>
    </location>
</feature>
<dbReference type="GO" id="GO:0005886">
    <property type="term" value="C:plasma membrane"/>
    <property type="evidence" value="ECO:0007669"/>
    <property type="project" value="UniProtKB-SubCell"/>
</dbReference>
<dbReference type="InterPro" id="IPR011923">
    <property type="entry name" value="RodA/MrdB"/>
</dbReference>
<gene>
    <name evidence="11 12" type="primary">mrdB</name>
    <name evidence="11" type="synonym">rodA</name>
    <name evidence="12" type="ORF">LO55_701</name>
</gene>
<comment type="similarity">
    <text evidence="11">Belongs to the SEDS family. MrdB/RodA subfamily.</text>
</comment>
<keyword evidence="7 11" id="KW-0573">Peptidoglycan synthesis</keyword>
<dbReference type="GO" id="GO:0051301">
    <property type="term" value="P:cell division"/>
    <property type="evidence" value="ECO:0007669"/>
    <property type="project" value="InterPro"/>
</dbReference>
<feature type="transmembrane region" description="Helical" evidence="11">
    <location>
        <begin position="142"/>
        <end position="159"/>
    </location>
</feature>
<keyword evidence="4 11" id="KW-0808">Transferase</keyword>
<dbReference type="AlphaFoldDB" id="A0A1S2N6Z8"/>
<evidence type="ECO:0000256" key="9">
    <source>
        <dbReference type="ARBA" id="ARBA00023136"/>
    </source>
</evidence>
<keyword evidence="5 11" id="KW-0812">Transmembrane</keyword>
<evidence type="ECO:0000256" key="6">
    <source>
        <dbReference type="ARBA" id="ARBA00022960"/>
    </source>
</evidence>
<dbReference type="InterPro" id="IPR001182">
    <property type="entry name" value="FtsW/RodA"/>
</dbReference>
<evidence type="ECO:0000256" key="4">
    <source>
        <dbReference type="ARBA" id="ARBA00022679"/>
    </source>
</evidence>
<evidence type="ECO:0000256" key="5">
    <source>
        <dbReference type="ARBA" id="ARBA00022692"/>
    </source>
</evidence>
<reference evidence="12 13" key="1">
    <citation type="submission" date="2014-10" db="EMBL/GenBank/DDBJ databases">
        <authorList>
            <person name="Seo M.-J."/>
            <person name="Seok Y.J."/>
            <person name="Cha I.-T."/>
        </authorList>
    </citation>
    <scope>NUCLEOTIDE SEQUENCE [LARGE SCALE GENOMIC DNA]</scope>
    <source>
        <strain evidence="12 13">NEU</strain>
    </source>
</reference>
<evidence type="ECO:0000256" key="11">
    <source>
        <dbReference type="HAMAP-Rule" id="MF_02079"/>
    </source>
</evidence>
<dbReference type="GO" id="GO:0071555">
    <property type="term" value="P:cell wall organization"/>
    <property type="evidence" value="ECO:0007669"/>
    <property type="project" value="UniProtKB-KW"/>
</dbReference>
<dbReference type="PANTHER" id="PTHR30474">
    <property type="entry name" value="CELL CYCLE PROTEIN"/>
    <property type="match status" value="1"/>
</dbReference>
<evidence type="ECO:0000256" key="10">
    <source>
        <dbReference type="ARBA" id="ARBA00023316"/>
    </source>
</evidence>
<comment type="subcellular location">
    <subcellularLocation>
        <location evidence="11">Cell inner membrane</location>
        <topology evidence="11">Multi-pass membrane protein</topology>
    </subcellularLocation>
    <subcellularLocation>
        <location evidence="1">Membrane</location>
        <topology evidence="1">Multi-pass membrane protein</topology>
    </subcellularLocation>
</comment>
<feature type="transmembrane region" description="Helical" evidence="11">
    <location>
        <begin position="21"/>
        <end position="43"/>
    </location>
</feature>
<dbReference type="GO" id="GO:0015648">
    <property type="term" value="F:lipid-linked peptidoglycan transporter activity"/>
    <property type="evidence" value="ECO:0007669"/>
    <property type="project" value="TreeGrafter"/>
</dbReference>
<dbReference type="EC" id="2.4.99.28" evidence="11"/>
<dbReference type="GO" id="GO:0009252">
    <property type="term" value="P:peptidoglycan biosynthetic process"/>
    <property type="evidence" value="ECO:0007669"/>
    <property type="project" value="UniProtKB-UniRule"/>
</dbReference>
<dbReference type="GO" id="GO:0008955">
    <property type="term" value="F:peptidoglycan glycosyltransferase activity"/>
    <property type="evidence" value="ECO:0007669"/>
    <property type="project" value="UniProtKB-UniRule"/>
</dbReference>
<evidence type="ECO:0000256" key="1">
    <source>
        <dbReference type="ARBA" id="ARBA00004141"/>
    </source>
</evidence>
<evidence type="ECO:0000313" key="12">
    <source>
        <dbReference type="EMBL" id="OIJ40857.1"/>
    </source>
</evidence>
<dbReference type="Pfam" id="PF01098">
    <property type="entry name" value="FTSW_RODA_SPOVE"/>
    <property type="match status" value="1"/>
</dbReference>
<keyword evidence="10 11" id="KW-0961">Cell wall biogenesis/degradation</keyword>
<organism evidence="12 13">
    <name type="scientific">Massilia timonae</name>
    <dbReference type="NCBI Taxonomy" id="47229"/>
    <lineage>
        <taxon>Bacteria</taxon>
        <taxon>Pseudomonadati</taxon>
        <taxon>Pseudomonadota</taxon>
        <taxon>Betaproteobacteria</taxon>
        <taxon>Burkholderiales</taxon>
        <taxon>Oxalobacteraceae</taxon>
        <taxon>Telluria group</taxon>
        <taxon>Massilia</taxon>
    </lineage>
</organism>
<feature type="transmembrane region" description="Helical" evidence="11">
    <location>
        <begin position="79"/>
        <end position="100"/>
    </location>
</feature>
<sequence length="372" mass="40775">MAHIPERRSLRRRLRPYFTVFDLPLTLILAMLVTISMVTMMSAGADFPDRVEHQIRNFLLSFAVMWVAANIAPQTLMRLAVPVYAVGVALLVAVALFGLIKKGAQRWLHIGVIDIQPSEIMKIGLPLMLAWYFQTRAQVAGWKHYIVAAVILMIPVALIMEQPDLGTSLLVASSGLYVIFLAGLSWKAIAAVTVSVLAFLPIGWSMMHDYQRQRVMTLIDPTSDPLGKGFHIIQSIIAIGSGGVTGKGYMQGTQGYLEFVPERTTDFVFSVYSEEFGLIGNLFLLFVYLLLIGRGLMIAANAPNAFGRLLAGSIAMIFFTYAFVNMGMVSGILPVVGVPLPFMSYGGTAFITLGLGAGILMSIQRHRKLVQT</sequence>
<evidence type="ECO:0000256" key="3">
    <source>
        <dbReference type="ARBA" id="ARBA00022676"/>
    </source>
</evidence>
<evidence type="ECO:0000256" key="8">
    <source>
        <dbReference type="ARBA" id="ARBA00022989"/>
    </source>
</evidence>
<feature type="transmembrane region" description="Helical" evidence="11">
    <location>
        <begin position="342"/>
        <end position="363"/>
    </location>
</feature>
<dbReference type="PANTHER" id="PTHR30474:SF1">
    <property type="entry name" value="PEPTIDOGLYCAN GLYCOSYLTRANSFERASE MRDB"/>
    <property type="match status" value="1"/>
</dbReference>
<dbReference type="UniPathway" id="UPA00219"/>
<evidence type="ECO:0000313" key="13">
    <source>
        <dbReference type="Proteomes" id="UP000180246"/>
    </source>
</evidence>
<dbReference type="HAMAP" id="MF_02079">
    <property type="entry name" value="PGT_RodA"/>
    <property type="match status" value="1"/>
</dbReference>
<keyword evidence="2 11" id="KW-1003">Cell membrane</keyword>
<feature type="transmembrane region" description="Helical" evidence="11">
    <location>
        <begin position="309"/>
        <end position="336"/>
    </location>
</feature>
<dbReference type="GO" id="GO:0032153">
    <property type="term" value="C:cell division site"/>
    <property type="evidence" value="ECO:0007669"/>
    <property type="project" value="TreeGrafter"/>
</dbReference>
<proteinExistence type="inferred from homology"/>
<dbReference type="RefSeq" id="WP_071360457.1">
    <property type="nucleotide sequence ID" value="NZ_JRYB01000001.1"/>
</dbReference>
<comment type="caution">
    <text evidence="12">The sequence shown here is derived from an EMBL/GenBank/DDBJ whole genome shotgun (WGS) entry which is preliminary data.</text>
</comment>